<organism evidence="1 2">
    <name type="scientific">Quillaja saponaria</name>
    <name type="common">Soap bark tree</name>
    <dbReference type="NCBI Taxonomy" id="32244"/>
    <lineage>
        <taxon>Eukaryota</taxon>
        <taxon>Viridiplantae</taxon>
        <taxon>Streptophyta</taxon>
        <taxon>Embryophyta</taxon>
        <taxon>Tracheophyta</taxon>
        <taxon>Spermatophyta</taxon>
        <taxon>Magnoliopsida</taxon>
        <taxon>eudicotyledons</taxon>
        <taxon>Gunneridae</taxon>
        <taxon>Pentapetalae</taxon>
        <taxon>rosids</taxon>
        <taxon>fabids</taxon>
        <taxon>Fabales</taxon>
        <taxon>Quillajaceae</taxon>
        <taxon>Quillaja</taxon>
    </lineage>
</organism>
<evidence type="ECO:0000313" key="2">
    <source>
        <dbReference type="Proteomes" id="UP001163823"/>
    </source>
</evidence>
<sequence length="115" mass="13053">MFVMDSGKVVVIFSGYKEPMKRVIASNEGFCRRVIKFFYFDGFSSQELAKILHIKMNDQVEDSLLYGFRLHPSCGVDGVAALIERVTTEKQPWLVGPNGRDLFLISLLLDHGIRV</sequence>
<dbReference type="KEGG" id="qsa:O6P43_004032"/>
<name>A0AAD7VFR0_QUISA</name>
<dbReference type="PANTHER" id="PTHR43392">
    <property type="entry name" value="AAA-TYPE ATPASE FAMILY PROTEIN / ANKYRIN REPEAT FAMILY PROTEIN"/>
    <property type="match status" value="1"/>
</dbReference>
<reference evidence="1" key="1">
    <citation type="journal article" date="2023" name="Science">
        <title>Elucidation of the pathway for biosynthesis of saponin adjuvants from the soapbark tree.</title>
        <authorList>
            <person name="Reed J."/>
            <person name="Orme A."/>
            <person name="El-Demerdash A."/>
            <person name="Owen C."/>
            <person name="Martin L.B.B."/>
            <person name="Misra R.C."/>
            <person name="Kikuchi S."/>
            <person name="Rejzek M."/>
            <person name="Martin A.C."/>
            <person name="Harkess A."/>
            <person name="Leebens-Mack J."/>
            <person name="Louveau T."/>
            <person name="Stephenson M.J."/>
            <person name="Osbourn A."/>
        </authorList>
    </citation>
    <scope>NUCLEOTIDE SEQUENCE</scope>
    <source>
        <strain evidence="1">S10</strain>
    </source>
</reference>
<proteinExistence type="predicted"/>
<dbReference type="Proteomes" id="UP001163823">
    <property type="component" value="Chromosome 3"/>
</dbReference>
<evidence type="ECO:0000313" key="1">
    <source>
        <dbReference type="EMBL" id="KAJ7973870.1"/>
    </source>
</evidence>
<gene>
    <name evidence="1" type="ORF">O6P43_004032</name>
</gene>
<dbReference type="InterPro" id="IPR050773">
    <property type="entry name" value="CbxX/CfxQ_RuBisCO_ESX"/>
</dbReference>
<accession>A0AAD7VFR0</accession>
<dbReference type="AlphaFoldDB" id="A0AAD7VFR0"/>
<dbReference type="EMBL" id="JARAOO010000003">
    <property type="protein sequence ID" value="KAJ7973869.1"/>
    <property type="molecule type" value="Genomic_DNA"/>
</dbReference>
<keyword evidence="2" id="KW-1185">Reference proteome</keyword>
<comment type="caution">
    <text evidence="1">The sequence shown here is derived from an EMBL/GenBank/DDBJ whole genome shotgun (WGS) entry which is preliminary data.</text>
</comment>
<dbReference type="PANTHER" id="PTHR43392:SF2">
    <property type="entry name" value="AAA-TYPE ATPASE FAMILY PROTEIN _ ANKYRIN REPEAT FAMILY PROTEIN"/>
    <property type="match status" value="1"/>
</dbReference>
<protein>
    <submittedName>
        <fullName evidence="1">AAA-type ATPase family protein / ankyrin repeat family protein</fullName>
    </submittedName>
</protein>
<dbReference type="GO" id="GO:0016887">
    <property type="term" value="F:ATP hydrolysis activity"/>
    <property type="evidence" value="ECO:0007669"/>
    <property type="project" value="TreeGrafter"/>
</dbReference>
<dbReference type="EMBL" id="JARAOO010000003">
    <property type="protein sequence ID" value="KAJ7973870.1"/>
    <property type="molecule type" value="Genomic_DNA"/>
</dbReference>